<evidence type="ECO:0000259" key="2">
    <source>
        <dbReference type="SMART" id="SM00822"/>
    </source>
</evidence>
<dbReference type="PANTHER" id="PTHR42760:SF78">
    <property type="entry name" value="3-OXOACYL-[ACYL-CARRIER-PROTEIN] REDUCTASE [NADH]"/>
    <property type="match status" value="1"/>
</dbReference>
<gene>
    <name evidence="3" type="ORF">FH969_01885</name>
</gene>
<evidence type="ECO:0000313" key="4">
    <source>
        <dbReference type="Proteomes" id="UP000313849"/>
    </source>
</evidence>
<dbReference type="SMART" id="SM00822">
    <property type="entry name" value="PKS_KR"/>
    <property type="match status" value="1"/>
</dbReference>
<evidence type="ECO:0000313" key="3">
    <source>
        <dbReference type="EMBL" id="TNU76895.1"/>
    </source>
</evidence>
<dbReference type="InterPro" id="IPR002347">
    <property type="entry name" value="SDR_fam"/>
</dbReference>
<accession>A0A5C5BG63</accession>
<dbReference type="Pfam" id="PF13561">
    <property type="entry name" value="adh_short_C2"/>
    <property type="match status" value="1"/>
</dbReference>
<comment type="similarity">
    <text evidence="1">Belongs to the short-chain dehydrogenases/reductases (SDR) family.</text>
</comment>
<dbReference type="OrthoDB" id="9804774at2"/>
<dbReference type="PANTHER" id="PTHR42760">
    <property type="entry name" value="SHORT-CHAIN DEHYDROGENASES/REDUCTASES FAMILY MEMBER"/>
    <property type="match status" value="1"/>
</dbReference>
<reference evidence="3 4" key="1">
    <citation type="submission" date="2019-06" db="EMBL/GenBank/DDBJ databases">
        <title>Draft genome sequence of Miniimonas arenae KCTC 19750T isolated from sea sand.</title>
        <authorList>
            <person name="Park S.-J."/>
        </authorList>
    </citation>
    <scope>NUCLEOTIDE SEQUENCE [LARGE SCALE GENOMIC DNA]</scope>
    <source>
        <strain evidence="3 4">KCTC 19750</strain>
    </source>
</reference>
<protein>
    <submittedName>
        <fullName evidence="3">3-oxoacyl-ACP reductase</fullName>
    </submittedName>
</protein>
<dbReference type="EMBL" id="VENP01000003">
    <property type="protein sequence ID" value="TNU76895.1"/>
    <property type="molecule type" value="Genomic_DNA"/>
</dbReference>
<dbReference type="PRINTS" id="PR00081">
    <property type="entry name" value="GDHRDH"/>
</dbReference>
<proteinExistence type="inferred from homology"/>
<dbReference type="SUPFAM" id="SSF51735">
    <property type="entry name" value="NAD(P)-binding Rossmann-fold domains"/>
    <property type="match status" value="1"/>
</dbReference>
<organism evidence="3 4">
    <name type="scientific">Miniimonas arenae</name>
    <dbReference type="NCBI Taxonomy" id="676201"/>
    <lineage>
        <taxon>Bacteria</taxon>
        <taxon>Bacillati</taxon>
        <taxon>Actinomycetota</taxon>
        <taxon>Actinomycetes</taxon>
        <taxon>Micrococcales</taxon>
        <taxon>Beutenbergiaceae</taxon>
        <taxon>Miniimonas</taxon>
    </lineage>
</organism>
<keyword evidence="4" id="KW-1185">Reference proteome</keyword>
<evidence type="ECO:0000256" key="1">
    <source>
        <dbReference type="ARBA" id="ARBA00006484"/>
    </source>
</evidence>
<dbReference type="FunFam" id="3.40.50.720:FF:000338">
    <property type="entry name" value="3-oxoacyl-ACP reductase FabG"/>
    <property type="match status" value="1"/>
</dbReference>
<name>A0A5C5BG63_9MICO</name>
<sequence>MAKVPAPLRGVQQQVGRTLTKALGLTEPVSLRRTDPDHVDVPLASGPVLVVGTGPDADALATALLGWGVDVRRHSPQVGAPAQQRWGAVVAVLTDLESPGEEAEAVLAVAGVLRDLARCARVVTLSRLPRPDDTPARSAARAGVEGLVRSLGKELRAGATANGLQLADGVDVAAPAVLGALRFLVSARSAFVDGQLLPITSDGVAPADWTRPLEGLVAVVTGAARGIGAETVRVLARDGAHVLGVDVPAAGEGLARTMNAVGGIALQLDITAPDAGERILDRAERAFGGLDVLVHNAGILRDKLLANMSPEQWTSVVGVNLAAQLAITQTLAARVPDLVQVSLASTSGIAGNRGQTNYGYSKAGVIGATQAWAPVLAAGGGRANAVAPGFIETEMTSSIPAVPREISRRASSLGQGGKPVDVAEAIAFLASPQAGGVNGAVLRVCGQNLVGR</sequence>
<dbReference type="InterPro" id="IPR057326">
    <property type="entry name" value="KR_dom"/>
</dbReference>
<dbReference type="AlphaFoldDB" id="A0A5C5BG63"/>
<dbReference type="NCBIfam" id="NF006110">
    <property type="entry name" value="PRK08261.1"/>
    <property type="match status" value="1"/>
</dbReference>
<comment type="caution">
    <text evidence="3">The sequence shown here is derived from an EMBL/GenBank/DDBJ whole genome shotgun (WGS) entry which is preliminary data.</text>
</comment>
<dbReference type="Gene3D" id="3.40.50.720">
    <property type="entry name" value="NAD(P)-binding Rossmann-like Domain"/>
    <property type="match status" value="2"/>
</dbReference>
<dbReference type="Proteomes" id="UP000313849">
    <property type="component" value="Unassembled WGS sequence"/>
</dbReference>
<dbReference type="InterPro" id="IPR036291">
    <property type="entry name" value="NAD(P)-bd_dom_sf"/>
</dbReference>
<feature type="domain" description="Ketoreductase" evidence="2">
    <location>
        <begin position="216"/>
        <end position="389"/>
    </location>
</feature>
<dbReference type="PRINTS" id="PR00080">
    <property type="entry name" value="SDRFAMILY"/>
</dbReference>
<dbReference type="RefSeq" id="WP_139985762.1">
    <property type="nucleotide sequence ID" value="NZ_VENP01000003.1"/>
</dbReference>
<dbReference type="GO" id="GO:0016616">
    <property type="term" value="F:oxidoreductase activity, acting on the CH-OH group of donors, NAD or NADP as acceptor"/>
    <property type="evidence" value="ECO:0007669"/>
    <property type="project" value="TreeGrafter"/>
</dbReference>